<comment type="similarity">
    <text evidence="2">Belongs to the iron-containing alcohol dehydrogenase family.</text>
</comment>
<dbReference type="STRING" id="1867952.MTBPR1_90132"/>
<keyword evidence="4" id="KW-0520">NAD</keyword>
<keyword evidence="3 11" id="KW-0560">Oxidoreductase</keyword>
<dbReference type="InterPro" id="IPR056798">
    <property type="entry name" value="ADH_Fe_C"/>
</dbReference>
<dbReference type="InterPro" id="IPR001670">
    <property type="entry name" value="ADH_Fe/GldA"/>
</dbReference>
<organism evidence="11 12">
    <name type="scientific">Candidatus Terasakiella magnetica</name>
    <dbReference type="NCBI Taxonomy" id="1867952"/>
    <lineage>
        <taxon>Bacteria</taxon>
        <taxon>Pseudomonadati</taxon>
        <taxon>Pseudomonadota</taxon>
        <taxon>Alphaproteobacteria</taxon>
        <taxon>Rhodospirillales</taxon>
        <taxon>Terasakiellaceae</taxon>
        <taxon>Terasakiella</taxon>
    </lineage>
</organism>
<dbReference type="Pfam" id="PF00465">
    <property type="entry name" value="Fe-ADH"/>
    <property type="match status" value="1"/>
</dbReference>
<dbReference type="Proteomes" id="UP000231658">
    <property type="component" value="Unassembled WGS sequence"/>
</dbReference>
<dbReference type="PANTHER" id="PTHR11496">
    <property type="entry name" value="ALCOHOL DEHYDROGENASE"/>
    <property type="match status" value="1"/>
</dbReference>
<reference evidence="11 12" key="1">
    <citation type="submission" date="2016-07" db="EMBL/GenBank/DDBJ databases">
        <authorList>
            <person name="Lefevre C.T."/>
        </authorList>
    </citation>
    <scope>NUCLEOTIDE SEQUENCE [LARGE SCALE GENOMIC DNA]</scope>
    <source>
        <strain evidence="11">PR1</strain>
    </source>
</reference>
<dbReference type="FunFam" id="3.40.50.1970:FF:000003">
    <property type="entry name" value="Alcohol dehydrogenase, iron-containing"/>
    <property type="match status" value="1"/>
</dbReference>
<dbReference type="EMBL" id="FLYE01000048">
    <property type="protein sequence ID" value="SCA58285.1"/>
    <property type="molecule type" value="Genomic_DNA"/>
</dbReference>
<dbReference type="RefSeq" id="WP_069190284.1">
    <property type="nucleotide sequence ID" value="NZ_FLYE01000048.1"/>
</dbReference>
<evidence type="ECO:0000256" key="5">
    <source>
        <dbReference type="ARBA" id="ARBA00049164"/>
    </source>
</evidence>
<feature type="domain" description="Alcohol dehydrogenase iron-type/glycerol dehydrogenase GldA" evidence="9">
    <location>
        <begin position="14"/>
        <end position="180"/>
    </location>
</feature>
<dbReference type="NCBIfam" id="NF041833">
    <property type="entry name" value="Fe_ADH_ErcA"/>
    <property type="match status" value="1"/>
</dbReference>
<evidence type="ECO:0000256" key="3">
    <source>
        <dbReference type="ARBA" id="ARBA00023002"/>
    </source>
</evidence>
<dbReference type="Gene3D" id="1.20.1090.10">
    <property type="entry name" value="Dehydroquinate synthase-like - alpha domain"/>
    <property type="match status" value="1"/>
</dbReference>
<dbReference type="GO" id="GO:0046872">
    <property type="term" value="F:metal ion binding"/>
    <property type="evidence" value="ECO:0007669"/>
    <property type="project" value="InterPro"/>
</dbReference>
<comment type="catalytic activity">
    <reaction evidence="6">
        <text>a primary alcohol + NAD(+) = an aldehyde + NADH + H(+)</text>
        <dbReference type="Rhea" id="RHEA:10736"/>
        <dbReference type="ChEBI" id="CHEBI:15378"/>
        <dbReference type="ChEBI" id="CHEBI:15734"/>
        <dbReference type="ChEBI" id="CHEBI:17478"/>
        <dbReference type="ChEBI" id="CHEBI:57540"/>
        <dbReference type="ChEBI" id="CHEBI:57945"/>
        <dbReference type="EC" id="1.1.1.1"/>
    </reaction>
</comment>
<evidence type="ECO:0000256" key="7">
    <source>
        <dbReference type="ARBA" id="ARBA00074848"/>
    </source>
</evidence>
<dbReference type="CDD" id="cd17814">
    <property type="entry name" value="Fe-ADH-like"/>
    <property type="match status" value="1"/>
</dbReference>
<dbReference type="InterPro" id="IPR039697">
    <property type="entry name" value="Alcohol_dehydrogenase_Fe"/>
</dbReference>
<dbReference type="PROSITE" id="PS00060">
    <property type="entry name" value="ADH_IRON_2"/>
    <property type="match status" value="1"/>
</dbReference>
<evidence type="ECO:0000259" key="9">
    <source>
        <dbReference type="Pfam" id="PF00465"/>
    </source>
</evidence>
<dbReference type="InterPro" id="IPR018211">
    <property type="entry name" value="ADH_Fe_CS"/>
</dbReference>
<keyword evidence="12" id="KW-1185">Reference proteome</keyword>
<protein>
    <recommendedName>
        <fullName evidence="7">Alcohol dehydrogenase 2</fullName>
    </recommendedName>
    <alternativeName>
        <fullName evidence="8">Alcohol dehydrogenase II</fullName>
    </alternativeName>
</protein>
<evidence type="ECO:0000256" key="2">
    <source>
        <dbReference type="ARBA" id="ARBA00007358"/>
    </source>
</evidence>
<dbReference type="Gene3D" id="3.40.50.1970">
    <property type="match status" value="1"/>
</dbReference>
<feature type="domain" description="Fe-containing alcohol dehydrogenase-like C-terminal" evidence="10">
    <location>
        <begin position="191"/>
        <end position="385"/>
    </location>
</feature>
<gene>
    <name evidence="11" type="primary">adhB</name>
    <name evidence="11" type="ORF">MTBPR1_90132</name>
</gene>
<accession>A0A1C3RLW8</accession>
<evidence type="ECO:0000256" key="4">
    <source>
        <dbReference type="ARBA" id="ARBA00023027"/>
    </source>
</evidence>
<comment type="catalytic activity">
    <reaction evidence="5">
        <text>a secondary alcohol + NAD(+) = a ketone + NADH + H(+)</text>
        <dbReference type="Rhea" id="RHEA:10740"/>
        <dbReference type="ChEBI" id="CHEBI:15378"/>
        <dbReference type="ChEBI" id="CHEBI:17087"/>
        <dbReference type="ChEBI" id="CHEBI:35681"/>
        <dbReference type="ChEBI" id="CHEBI:57540"/>
        <dbReference type="ChEBI" id="CHEBI:57945"/>
        <dbReference type="EC" id="1.1.1.1"/>
    </reaction>
</comment>
<dbReference type="PANTHER" id="PTHR11496:SF102">
    <property type="entry name" value="ALCOHOL DEHYDROGENASE 4"/>
    <property type="match status" value="1"/>
</dbReference>
<name>A0A1C3RLW8_9PROT</name>
<dbReference type="SUPFAM" id="SSF56796">
    <property type="entry name" value="Dehydroquinate synthase-like"/>
    <property type="match status" value="1"/>
</dbReference>
<evidence type="ECO:0000313" key="12">
    <source>
        <dbReference type="Proteomes" id="UP000231658"/>
    </source>
</evidence>
<dbReference type="FunFam" id="1.20.1090.10:FF:000001">
    <property type="entry name" value="Aldehyde-alcohol dehydrogenase"/>
    <property type="match status" value="1"/>
</dbReference>
<proteinExistence type="inferred from homology"/>
<dbReference type="GO" id="GO:0004022">
    <property type="term" value="F:alcohol dehydrogenase (NAD+) activity"/>
    <property type="evidence" value="ECO:0007669"/>
    <property type="project" value="UniProtKB-EC"/>
</dbReference>
<evidence type="ECO:0000256" key="1">
    <source>
        <dbReference type="ARBA" id="ARBA00001962"/>
    </source>
</evidence>
<evidence type="ECO:0000256" key="6">
    <source>
        <dbReference type="ARBA" id="ARBA00049243"/>
    </source>
</evidence>
<dbReference type="Pfam" id="PF25137">
    <property type="entry name" value="ADH_Fe_C"/>
    <property type="match status" value="1"/>
</dbReference>
<sequence length="386" mass="41565">MGNIQELRKFVAPEFIVGVGARKLAARYVHNFAGTKALVVTDPGVIKAGWVGDVVGELTKENIDHVVFDKVTPNPRNTEVMEGARVYLEHDCDVVIAIGGGSPMDCAKGIGIAVTNQTHVDKFEGVDQVDIPGPPLICIPTTSGTAADVSQFSIITNLAEYRKYAIISKTVVPDVSLIDPETSLTMDAHLTACTGMDSLVHAIEAYFSKANSSMTDMHALQGMDYLLEALPKVMENPNDMDMRSKVTMGCLHAGLAFSNASLGAVHAMAHSLGGLLDLPHGECNAILLRHVVEFNASEVPERVDIIGDKFGLDLQGMPTKKKTKRVLQAIEDLSSLVGIKDKLAAKGVKISDIPDLAHNALIDPCMITNPRTPNRRDIECVYEEAL</sequence>
<evidence type="ECO:0000313" key="11">
    <source>
        <dbReference type="EMBL" id="SCA58285.1"/>
    </source>
</evidence>
<dbReference type="OrthoDB" id="9815791at2"/>
<comment type="cofactor">
    <cofactor evidence="1">
        <name>Fe cation</name>
        <dbReference type="ChEBI" id="CHEBI:24875"/>
    </cofactor>
</comment>
<dbReference type="AlphaFoldDB" id="A0A1C3RLW8"/>
<evidence type="ECO:0000256" key="8">
    <source>
        <dbReference type="ARBA" id="ARBA00076680"/>
    </source>
</evidence>
<evidence type="ECO:0000259" key="10">
    <source>
        <dbReference type="Pfam" id="PF25137"/>
    </source>
</evidence>